<gene>
    <name evidence="3" type="ORF">EVAR_40339_1</name>
</gene>
<evidence type="ECO:0000256" key="1">
    <source>
        <dbReference type="SAM" id="Coils"/>
    </source>
</evidence>
<keyword evidence="1" id="KW-0175">Coiled coil</keyword>
<dbReference type="OrthoDB" id="10066767at2759"/>
<comment type="caution">
    <text evidence="3">The sequence shown here is derived from an EMBL/GenBank/DDBJ whole genome shotgun (WGS) entry which is preliminary data.</text>
</comment>
<reference evidence="3 4" key="1">
    <citation type="journal article" date="2019" name="Commun. Biol.">
        <title>The bagworm genome reveals a unique fibroin gene that provides high tensile strength.</title>
        <authorList>
            <person name="Kono N."/>
            <person name="Nakamura H."/>
            <person name="Ohtoshi R."/>
            <person name="Tomita M."/>
            <person name="Numata K."/>
            <person name="Arakawa K."/>
        </authorList>
    </citation>
    <scope>NUCLEOTIDE SEQUENCE [LARGE SCALE GENOMIC DNA]</scope>
</reference>
<feature type="region of interest" description="Disordered" evidence="2">
    <location>
        <begin position="121"/>
        <end position="147"/>
    </location>
</feature>
<dbReference type="PANTHER" id="PTHR47331:SF5">
    <property type="entry name" value="RIBONUCLEASE H"/>
    <property type="match status" value="1"/>
</dbReference>
<evidence type="ECO:0000313" key="4">
    <source>
        <dbReference type="Proteomes" id="UP000299102"/>
    </source>
</evidence>
<dbReference type="PANTHER" id="PTHR47331">
    <property type="entry name" value="PHD-TYPE DOMAIN-CONTAINING PROTEIN"/>
    <property type="match status" value="1"/>
</dbReference>
<dbReference type="EMBL" id="BGZK01001157">
    <property type="protein sequence ID" value="GBP72838.1"/>
    <property type="molecule type" value="Genomic_DNA"/>
</dbReference>
<dbReference type="InterPro" id="IPR005312">
    <property type="entry name" value="DUF1759"/>
</dbReference>
<feature type="coiled-coil region" evidence="1">
    <location>
        <begin position="76"/>
        <end position="103"/>
    </location>
</feature>
<dbReference type="Proteomes" id="UP000299102">
    <property type="component" value="Unassembled WGS sequence"/>
</dbReference>
<evidence type="ECO:0000256" key="2">
    <source>
        <dbReference type="SAM" id="MobiDB-lite"/>
    </source>
</evidence>
<proteinExistence type="predicted"/>
<name>A0A4C1YA55_EUMVA</name>
<dbReference type="AlphaFoldDB" id="A0A4C1YA55"/>
<organism evidence="3 4">
    <name type="scientific">Eumeta variegata</name>
    <name type="common">Bagworm moth</name>
    <name type="synonym">Eumeta japonica</name>
    <dbReference type="NCBI Taxonomy" id="151549"/>
    <lineage>
        <taxon>Eukaryota</taxon>
        <taxon>Metazoa</taxon>
        <taxon>Ecdysozoa</taxon>
        <taxon>Arthropoda</taxon>
        <taxon>Hexapoda</taxon>
        <taxon>Insecta</taxon>
        <taxon>Pterygota</taxon>
        <taxon>Neoptera</taxon>
        <taxon>Endopterygota</taxon>
        <taxon>Lepidoptera</taxon>
        <taxon>Glossata</taxon>
        <taxon>Ditrysia</taxon>
        <taxon>Tineoidea</taxon>
        <taxon>Psychidae</taxon>
        <taxon>Oiketicinae</taxon>
        <taxon>Eumeta</taxon>
    </lineage>
</organism>
<accession>A0A4C1YA55</accession>
<dbReference type="Pfam" id="PF03564">
    <property type="entry name" value="DUF1759"/>
    <property type="match status" value="1"/>
</dbReference>
<feature type="compositionally biased region" description="Basic and acidic residues" evidence="2">
    <location>
        <begin position="121"/>
        <end position="130"/>
    </location>
</feature>
<keyword evidence="4" id="KW-1185">Reference proteome</keyword>
<feature type="compositionally biased region" description="Low complexity" evidence="2">
    <location>
        <begin position="27"/>
        <end position="53"/>
    </location>
</feature>
<sequence length="723" mass="80166">MPTTRSNHGRKGDTSAARVQPIAIGAPPVMESPESPSETTIAAPTTVPATDVTQRPLSIHGARSINSRRTIRQIAIAQAKERLARAEAELARASVERIETESALSEDDAASQIDKAAMVKEWAESQHPEEYEALPPITAPPAPAAHTQNNNIDVTALAAAIAQVSRTSAPPKYVQELPLFDGTSGEWLNFKATFRDTKQFFSNTENLIRLRRSLKGMAKEAVNCLFYGETNPEEVMRTLEARFGRPDALVIAEIEKLRALPKLTDSARDTCIAATKVNNIVATMKALNKENYLNNPTAIRIVLEKLTPSLLYRWYDYIATQKEDSAELPHMAEFLNREAERCGRYAAPEDLHARLSGTSETKTRRIQRAHATHHREIASTAYKARSCLICNGDHPMSACATFKEATIEERWEYCKKRNACFRCLMKRQFRHRCPTKPCGVDSCRGTHHRMLHNSERPPTSRSCSSTQESSCQAVVTSACPSKPKAHLKIVPIRLTGPKANIDTYALLDEGSTITLIDAAVAEAVGAAGTPEPFHIEGVAGTAVDASASQRVTLEIRGRHHKKTHQITAHTMDRLNLFTQTVDRDEIVAHKHLRDIANDLCYEHAHPTVLIGQDNWTLIITRAVRGGRKSEPAASYTELGWVLRGGGVVQAHKCTAQDSLGIEPKRPSPDQRALDILRARTRQNDEGRYETGCYGATMRCDYRIIMKQHSPLNQTGKRQIKTKL</sequence>
<evidence type="ECO:0000313" key="3">
    <source>
        <dbReference type="EMBL" id="GBP72838.1"/>
    </source>
</evidence>
<feature type="region of interest" description="Disordered" evidence="2">
    <location>
        <begin position="1"/>
        <end position="55"/>
    </location>
</feature>
<protein>
    <submittedName>
        <fullName evidence="3">Uncharacterized protein</fullName>
    </submittedName>
</protein>